<feature type="transmembrane region" description="Helical" evidence="3">
    <location>
        <begin position="65"/>
        <end position="86"/>
    </location>
</feature>
<dbReference type="GO" id="GO:0043709">
    <property type="term" value="P:cell adhesion involved in single-species biofilm formation"/>
    <property type="evidence" value="ECO:0007669"/>
    <property type="project" value="TreeGrafter"/>
</dbReference>
<dbReference type="SUPFAM" id="SSF55073">
    <property type="entry name" value="Nucleotide cyclase"/>
    <property type="match status" value="1"/>
</dbReference>
<accession>A0A327KS89</accession>
<dbReference type="EMBL" id="NPEU01000048">
    <property type="protein sequence ID" value="RAI40162.1"/>
    <property type="molecule type" value="Genomic_DNA"/>
</dbReference>
<dbReference type="AlphaFoldDB" id="A0A327KS89"/>
<dbReference type="InterPro" id="IPR029787">
    <property type="entry name" value="Nucleotide_cyclase"/>
</dbReference>
<dbReference type="RefSeq" id="WP_111356416.1">
    <property type="nucleotide sequence ID" value="NZ_NHSK01000074.1"/>
</dbReference>
<dbReference type="Proteomes" id="UP000248863">
    <property type="component" value="Unassembled WGS sequence"/>
</dbReference>
<evidence type="ECO:0000256" key="2">
    <source>
        <dbReference type="ARBA" id="ARBA00034247"/>
    </source>
</evidence>
<feature type="domain" description="GGDEF" evidence="4">
    <location>
        <begin position="250"/>
        <end position="382"/>
    </location>
</feature>
<feature type="transmembrane region" description="Helical" evidence="3">
    <location>
        <begin position="6"/>
        <end position="28"/>
    </location>
</feature>
<dbReference type="PANTHER" id="PTHR45138:SF9">
    <property type="entry name" value="DIGUANYLATE CYCLASE DGCM-RELATED"/>
    <property type="match status" value="1"/>
</dbReference>
<dbReference type="OrthoDB" id="9812260at2"/>
<dbReference type="SMART" id="SM00267">
    <property type="entry name" value="GGDEF"/>
    <property type="match status" value="1"/>
</dbReference>
<dbReference type="Pfam" id="PF00990">
    <property type="entry name" value="GGDEF"/>
    <property type="match status" value="1"/>
</dbReference>
<feature type="transmembrane region" description="Helical" evidence="3">
    <location>
        <begin position="186"/>
        <end position="208"/>
    </location>
</feature>
<organism evidence="5 6">
    <name type="scientific">Rhodoplanes elegans</name>
    <dbReference type="NCBI Taxonomy" id="29408"/>
    <lineage>
        <taxon>Bacteria</taxon>
        <taxon>Pseudomonadati</taxon>
        <taxon>Pseudomonadota</taxon>
        <taxon>Alphaproteobacteria</taxon>
        <taxon>Hyphomicrobiales</taxon>
        <taxon>Nitrobacteraceae</taxon>
        <taxon>Rhodoplanes</taxon>
    </lineage>
</organism>
<dbReference type="GO" id="GO:0052621">
    <property type="term" value="F:diguanylate cyclase activity"/>
    <property type="evidence" value="ECO:0007669"/>
    <property type="project" value="UniProtKB-EC"/>
</dbReference>
<comment type="catalytic activity">
    <reaction evidence="2">
        <text>2 GTP = 3',3'-c-di-GMP + 2 diphosphate</text>
        <dbReference type="Rhea" id="RHEA:24898"/>
        <dbReference type="ChEBI" id="CHEBI:33019"/>
        <dbReference type="ChEBI" id="CHEBI:37565"/>
        <dbReference type="ChEBI" id="CHEBI:58805"/>
        <dbReference type="EC" id="2.7.7.65"/>
    </reaction>
</comment>
<evidence type="ECO:0000313" key="5">
    <source>
        <dbReference type="EMBL" id="RAI40162.1"/>
    </source>
</evidence>
<feature type="transmembrane region" description="Helical" evidence="3">
    <location>
        <begin position="118"/>
        <end position="139"/>
    </location>
</feature>
<protein>
    <recommendedName>
        <fullName evidence="1">diguanylate cyclase</fullName>
        <ecNumber evidence="1">2.7.7.65</ecNumber>
    </recommendedName>
</protein>
<feature type="transmembrane region" description="Helical" evidence="3">
    <location>
        <begin position="93"/>
        <end position="112"/>
    </location>
</feature>
<dbReference type="InterPro" id="IPR000160">
    <property type="entry name" value="GGDEF_dom"/>
</dbReference>
<dbReference type="GO" id="GO:1902201">
    <property type="term" value="P:negative regulation of bacterial-type flagellum-dependent cell motility"/>
    <property type="evidence" value="ECO:0007669"/>
    <property type="project" value="TreeGrafter"/>
</dbReference>
<evidence type="ECO:0000256" key="1">
    <source>
        <dbReference type="ARBA" id="ARBA00012528"/>
    </source>
</evidence>
<evidence type="ECO:0000259" key="4">
    <source>
        <dbReference type="PROSITE" id="PS50887"/>
    </source>
</evidence>
<keyword evidence="3" id="KW-0812">Transmembrane</keyword>
<dbReference type="PROSITE" id="PS50887">
    <property type="entry name" value="GGDEF"/>
    <property type="match status" value="1"/>
</dbReference>
<sequence length="404" mass="43120">MRFDLPTLYTVAILATAASSPMLLVAWWQNRKAATLAWWSGATLLLAVAAVVVVGRGVVPDAVSIVAGASLWLAAYGGMWCAARVFAGARPRLAVGSFGAVAWVMLWQLPAFRDSQELRLRAFSVLAVVILALTARVYARMPDLRSVSRGLTVGLLSFQAALYAVRIPFAAYFVFPVPADQVGIVFPLWTIALFLAADSMPFLVMAMVKDRVEIELRRDALRDPLTGIANRRAFFDRGERTLARMLADGHPVAVLMIDLDLFKRINDRLGHAAGDAALKLFCNGASALLRPSDLLARTGGEEFACLLPGANVADAVQIAERIRDWFAGQGPTIGTADPVSVSIGVAATGPRAHDLAALMECADRALYAAKANGRNRVEWISPERGIGSAAPAAAGRAPANLTMA</sequence>
<evidence type="ECO:0000256" key="3">
    <source>
        <dbReference type="SAM" id="Phobius"/>
    </source>
</evidence>
<dbReference type="PANTHER" id="PTHR45138">
    <property type="entry name" value="REGULATORY COMPONENTS OF SENSORY TRANSDUCTION SYSTEM"/>
    <property type="match status" value="1"/>
</dbReference>
<dbReference type="InterPro" id="IPR050469">
    <property type="entry name" value="Diguanylate_Cyclase"/>
</dbReference>
<feature type="transmembrane region" description="Helical" evidence="3">
    <location>
        <begin position="151"/>
        <end position="174"/>
    </location>
</feature>
<keyword evidence="6" id="KW-1185">Reference proteome</keyword>
<comment type="caution">
    <text evidence="5">The sequence shown here is derived from an EMBL/GenBank/DDBJ whole genome shotgun (WGS) entry which is preliminary data.</text>
</comment>
<dbReference type="CDD" id="cd01949">
    <property type="entry name" value="GGDEF"/>
    <property type="match status" value="1"/>
</dbReference>
<dbReference type="Gene3D" id="3.30.70.270">
    <property type="match status" value="1"/>
</dbReference>
<dbReference type="FunFam" id="3.30.70.270:FF:000001">
    <property type="entry name" value="Diguanylate cyclase domain protein"/>
    <property type="match status" value="1"/>
</dbReference>
<keyword evidence="3" id="KW-1133">Transmembrane helix</keyword>
<dbReference type="GO" id="GO:0005886">
    <property type="term" value="C:plasma membrane"/>
    <property type="evidence" value="ECO:0007669"/>
    <property type="project" value="TreeGrafter"/>
</dbReference>
<feature type="transmembrane region" description="Helical" evidence="3">
    <location>
        <begin position="35"/>
        <end position="59"/>
    </location>
</feature>
<name>A0A327KS89_9BRAD</name>
<dbReference type="NCBIfam" id="TIGR00254">
    <property type="entry name" value="GGDEF"/>
    <property type="match status" value="1"/>
</dbReference>
<keyword evidence="3" id="KW-0472">Membrane</keyword>
<gene>
    <name evidence="5" type="ORF">CH338_07000</name>
</gene>
<dbReference type="EC" id="2.7.7.65" evidence="1"/>
<evidence type="ECO:0000313" key="6">
    <source>
        <dbReference type="Proteomes" id="UP000248863"/>
    </source>
</evidence>
<dbReference type="InterPro" id="IPR043128">
    <property type="entry name" value="Rev_trsase/Diguanyl_cyclase"/>
</dbReference>
<reference evidence="5 6" key="1">
    <citation type="submission" date="2017-07" db="EMBL/GenBank/DDBJ databases">
        <title>Draft Genome Sequences of Select Purple Nonsulfur Bacteria.</title>
        <authorList>
            <person name="Lasarre B."/>
            <person name="Mckinlay J.B."/>
        </authorList>
    </citation>
    <scope>NUCLEOTIDE SEQUENCE [LARGE SCALE GENOMIC DNA]</scope>
    <source>
        <strain evidence="5 6">DSM 11907</strain>
    </source>
</reference>
<proteinExistence type="predicted"/>